<proteinExistence type="predicted"/>
<feature type="compositionally biased region" description="Polar residues" evidence="1">
    <location>
        <begin position="174"/>
        <end position="187"/>
    </location>
</feature>
<dbReference type="AlphaFoldDB" id="A0AAV9RV67"/>
<evidence type="ECO:0000313" key="3">
    <source>
        <dbReference type="Proteomes" id="UP001311232"/>
    </source>
</evidence>
<accession>A0AAV9RV67</accession>
<organism evidence="2 3">
    <name type="scientific">Crenichthys baileyi</name>
    <name type="common">White River springfish</name>
    <dbReference type="NCBI Taxonomy" id="28760"/>
    <lineage>
        <taxon>Eukaryota</taxon>
        <taxon>Metazoa</taxon>
        <taxon>Chordata</taxon>
        <taxon>Craniata</taxon>
        <taxon>Vertebrata</taxon>
        <taxon>Euteleostomi</taxon>
        <taxon>Actinopterygii</taxon>
        <taxon>Neopterygii</taxon>
        <taxon>Teleostei</taxon>
        <taxon>Neoteleostei</taxon>
        <taxon>Acanthomorphata</taxon>
        <taxon>Ovalentaria</taxon>
        <taxon>Atherinomorphae</taxon>
        <taxon>Cyprinodontiformes</taxon>
        <taxon>Goodeidae</taxon>
        <taxon>Crenichthys</taxon>
    </lineage>
</organism>
<feature type="region of interest" description="Disordered" evidence="1">
    <location>
        <begin position="315"/>
        <end position="447"/>
    </location>
</feature>
<feature type="compositionally biased region" description="Polar residues" evidence="1">
    <location>
        <begin position="386"/>
        <end position="406"/>
    </location>
</feature>
<evidence type="ECO:0000313" key="2">
    <source>
        <dbReference type="EMBL" id="KAK5612945.1"/>
    </source>
</evidence>
<feature type="compositionally biased region" description="Basic and acidic residues" evidence="1">
    <location>
        <begin position="417"/>
        <end position="430"/>
    </location>
</feature>
<dbReference type="EMBL" id="JAHHUM010001276">
    <property type="protein sequence ID" value="KAK5612945.1"/>
    <property type="molecule type" value="Genomic_DNA"/>
</dbReference>
<feature type="compositionally biased region" description="Acidic residues" evidence="1">
    <location>
        <begin position="431"/>
        <end position="440"/>
    </location>
</feature>
<evidence type="ECO:0000256" key="1">
    <source>
        <dbReference type="SAM" id="MobiDB-lite"/>
    </source>
</evidence>
<gene>
    <name evidence="2" type="ORF">CRENBAI_004059</name>
</gene>
<dbReference type="Proteomes" id="UP001311232">
    <property type="component" value="Unassembled WGS sequence"/>
</dbReference>
<keyword evidence="3" id="KW-1185">Reference proteome</keyword>
<feature type="compositionally biased region" description="Basic and acidic residues" evidence="1">
    <location>
        <begin position="324"/>
        <end position="333"/>
    </location>
</feature>
<protein>
    <submittedName>
        <fullName evidence="2">Uncharacterized protein</fullName>
    </submittedName>
</protein>
<sequence length="523" mass="59846">METEEDEQNKILQSSTYFTHYVIGDGNSLFTETTHALGQEEGPQIKFYLRPYKSLGRPCLRVSDALLCCTLRGLDPRSETFLDSGKVKPFLDLRKRQSFQLLISYLEVIELSRDWWLRNALIEKRPLRLQRPTWLQLLAIRTKTKQETGKLQLGNDQPRSGSVDKAVRELQQQQLMNSGKKSSSLRNIWSKKLEGSRSSNSGRTQQRKRHQMMDDVFQPRLVLPADVKEEAPEEQSPDVDQQEPEPLQIKEEQEELWTSQEGEQLTVKEETDTRFPLTAAPIKNVKEEAPEEQSHYMDQQELELLHVKEENERIWTSQDGEQLNVKEETDDTRFPLTVVHMKSEEDEEKPLFSQLHQHQTEDRALPSSSSADQIKAEIKEEDCGTAESSRNPDLNTHGGSSNYSATKDSEVDEGDDDLKHHESEFKRLSDSETEDSEDDWKESRAPGCGRIIGSSFIADNHNKVQGACMDQGGPEAAEALAAVTERQKDEVFSFHYRRFGVKAKRCIPPCLFQLQGNERAGAR</sequence>
<feature type="region of interest" description="Disordered" evidence="1">
    <location>
        <begin position="174"/>
        <end position="218"/>
    </location>
</feature>
<name>A0AAV9RV67_9TELE</name>
<reference evidence="2 3" key="1">
    <citation type="submission" date="2021-06" db="EMBL/GenBank/DDBJ databases">
        <authorList>
            <person name="Palmer J.M."/>
        </authorList>
    </citation>
    <scope>NUCLEOTIDE SEQUENCE [LARGE SCALE GENOMIC DNA]</scope>
    <source>
        <strain evidence="2 3">MEX-2019</strain>
        <tissue evidence="2">Muscle</tissue>
    </source>
</reference>
<comment type="caution">
    <text evidence="2">The sequence shown here is derived from an EMBL/GenBank/DDBJ whole genome shotgun (WGS) entry which is preliminary data.</text>
</comment>